<feature type="non-terminal residue" evidence="1">
    <location>
        <position position="613"/>
    </location>
</feature>
<dbReference type="AlphaFoldDB" id="A0A7C5HII0"/>
<dbReference type="SUPFAM" id="SSF51445">
    <property type="entry name" value="(Trans)glycosidases"/>
    <property type="match status" value="1"/>
</dbReference>
<sequence length="613" mass="70588">MSTDIHTSAKEHFYISKAARNRYHLEDPYLLRLPSDRREAMEQSEKQTEAINQRLSLLEGEKTKKLLPAQFHGMKLLHELQHHVIDKVSGLHNKALAVLDSEASNWNSVEYLGKFVERFPTGEIYRSKTAPEAWLKSPANRADALEEAYLVWMNNRNPALKQFAGLISDKELQGDQAYPQLVKAMQHAVQSAGPVGNREDNLEELLTRPFRHSPDSLLDQLRFIKLNWQDLLSDSPWWELLDEAIVLIEDEDRYLFFENLSHENAAQGGMFGEQEVHSPSYDDLGDAPARYSHDSSWMPEVVMIAKSTYVWLDQLSRQYGRHIARLQDIPDEELDMLADRGFTALWLIGLWERSHASRKIKQLQGNPEAKASAYALESYDIAHELGGYDGYVDLRNRAMQRGIRLASDMVPNHTGIDSELVRNRPDWFLSSGQPPYPNYTYNGPNLSEDSRYGIHIEDGYWNRSDAAVTFKRVDHMTGDTRYIYHGNDGTTMPWNDTAQLNFLDPEVREGVIQQILHVARMFPVIRFDAAMVLAKRHIQRLWFPLHGHAPGIPSRGAWSMSMAEFHAAMPQEFWREVVDRVAEEVPDTLLLAEAFWMLEGYFVRTLGMHRVYN</sequence>
<evidence type="ECO:0000313" key="1">
    <source>
        <dbReference type="EMBL" id="HHE32763.1"/>
    </source>
</evidence>
<dbReference type="InterPro" id="IPR017853">
    <property type="entry name" value="GH"/>
</dbReference>
<dbReference type="Gene3D" id="3.20.20.80">
    <property type="entry name" value="Glycosidases"/>
    <property type="match status" value="1"/>
</dbReference>
<organism evidence="1">
    <name type="scientific">Chlorobaculum parvum</name>
    <dbReference type="NCBI Taxonomy" id="274539"/>
    <lineage>
        <taxon>Bacteria</taxon>
        <taxon>Pseudomonadati</taxon>
        <taxon>Chlorobiota</taxon>
        <taxon>Chlorobiia</taxon>
        <taxon>Chlorobiales</taxon>
        <taxon>Chlorobiaceae</taxon>
        <taxon>Chlorobaculum</taxon>
    </lineage>
</organism>
<dbReference type="Proteomes" id="UP000886058">
    <property type="component" value="Unassembled WGS sequence"/>
</dbReference>
<dbReference type="GO" id="GO:0005975">
    <property type="term" value="P:carbohydrate metabolic process"/>
    <property type="evidence" value="ECO:0007669"/>
    <property type="project" value="InterPro"/>
</dbReference>
<proteinExistence type="predicted"/>
<reference evidence="1" key="1">
    <citation type="journal article" date="2020" name="mSystems">
        <title>Genome- and Community-Level Interaction Insights into Carbon Utilization and Element Cycling Functions of Hydrothermarchaeota in Hydrothermal Sediment.</title>
        <authorList>
            <person name="Zhou Z."/>
            <person name="Liu Y."/>
            <person name="Xu W."/>
            <person name="Pan J."/>
            <person name="Luo Z.H."/>
            <person name="Li M."/>
        </authorList>
    </citation>
    <scope>NUCLEOTIDE SEQUENCE [LARGE SCALE GENOMIC DNA]</scope>
    <source>
        <strain evidence="1">HyVt-633</strain>
    </source>
</reference>
<protein>
    <submittedName>
        <fullName evidence="1">Alpha-amylase</fullName>
    </submittedName>
</protein>
<dbReference type="EMBL" id="DRSQ01000196">
    <property type="protein sequence ID" value="HHE32763.1"/>
    <property type="molecule type" value="Genomic_DNA"/>
</dbReference>
<comment type="caution">
    <text evidence="1">The sequence shown here is derived from an EMBL/GenBank/DDBJ whole genome shotgun (WGS) entry which is preliminary data.</text>
</comment>
<dbReference type="PANTHER" id="PTHR47786:SF2">
    <property type="entry name" value="GLYCOSYL HYDROLASE FAMILY 13 CATALYTIC DOMAIN-CONTAINING PROTEIN"/>
    <property type="match status" value="1"/>
</dbReference>
<name>A0A7C5HII0_9CHLB</name>
<dbReference type="PANTHER" id="PTHR47786">
    <property type="entry name" value="ALPHA-1,4-GLUCAN:MALTOSE-1-PHOSPHATE MALTOSYLTRANSFERASE"/>
    <property type="match status" value="1"/>
</dbReference>
<gene>
    <name evidence="1" type="ORF">ENL07_09140</name>
</gene>
<accession>A0A7C5HII0</accession>